<dbReference type="RefSeq" id="WP_277416185.1">
    <property type="nucleotide sequence ID" value="NZ_CP119083.1"/>
</dbReference>
<dbReference type="NCBIfam" id="TIGR00229">
    <property type="entry name" value="sensory_box"/>
    <property type="match status" value="1"/>
</dbReference>
<dbReference type="PROSITE" id="PS50112">
    <property type="entry name" value="PAS"/>
    <property type="match status" value="1"/>
</dbReference>
<accession>A0ABY8BGH7</accession>
<dbReference type="InterPro" id="IPR035965">
    <property type="entry name" value="PAS-like_dom_sf"/>
</dbReference>
<gene>
    <name evidence="2" type="ORF">PX653_01450</name>
</gene>
<reference evidence="2 3" key="1">
    <citation type="submission" date="2023-02" db="EMBL/GenBank/DDBJ databases">
        <title>Gemone sequence of Telluria chitinolytica ACM 3522T.</title>
        <authorList>
            <person name="Frediansyah A."/>
            <person name="Miess H."/>
            <person name="Gross H."/>
        </authorList>
    </citation>
    <scope>NUCLEOTIDE SEQUENCE [LARGE SCALE GENOMIC DNA]</scope>
    <source>
        <strain evidence="2 3">ACM 3522</strain>
    </source>
</reference>
<name>A0ABY8BGH7_9BURK</name>
<dbReference type="InterPro" id="IPR000014">
    <property type="entry name" value="PAS"/>
</dbReference>
<organism evidence="2 3">
    <name type="scientific">Pseudoduganella chitinolytica</name>
    <dbReference type="NCBI Taxonomy" id="34070"/>
    <lineage>
        <taxon>Bacteria</taxon>
        <taxon>Pseudomonadati</taxon>
        <taxon>Pseudomonadota</taxon>
        <taxon>Betaproteobacteria</taxon>
        <taxon>Burkholderiales</taxon>
        <taxon>Oxalobacteraceae</taxon>
        <taxon>Telluria group</taxon>
        <taxon>Pseudoduganella</taxon>
    </lineage>
</organism>
<dbReference type="Pfam" id="PF00989">
    <property type="entry name" value="PAS"/>
    <property type="match status" value="1"/>
</dbReference>
<dbReference type="EMBL" id="CP119083">
    <property type="protein sequence ID" value="WEF33484.1"/>
    <property type="molecule type" value="Genomic_DNA"/>
</dbReference>
<protein>
    <submittedName>
        <fullName evidence="2">PAS domain-containing protein</fullName>
    </submittedName>
</protein>
<dbReference type="CDD" id="cd00130">
    <property type="entry name" value="PAS"/>
    <property type="match status" value="1"/>
</dbReference>
<feature type="domain" description="PAS" evidence="1">
    <location>
        <begin position="4"/>
        <end position="59"/>
    </location>
</feature>
<evidence type="ECO:0000313" key="3">
    <source>
        <dbReference type="Proteomes" id="UP001216510"/>
    </source>
</evidence>
<dbReference type="SMART" id="SM00091">
    <property type="entry name" value="PAS"/>
    <property type="match status" value="1"/>
</dbReference>
<dbReference type="InterPro" id="IPR013767">
    <property type="entry name" value="PAS_fold"/>
</dbReference>
<dbReference type="SUPFAM" id="SSF55785">
    <property type="entry name" value="PYP-like sensor domain (PAS domain)"/>
    <property type="match status" value="1"/>
</dbReference>
<evidence type="ECO:0000313" key="2">
    <source>
        <dbReference type="EMBL" id="WEF33484.1"/>
    </source>
</evidence>
<dbReference type="Proteomes" id="UP001216510">
    <property type="component" value="Chromosome"/>
</dbReference>
<proteinExistence type="predicted"/>
<dbReference type="Gene3D" id="3.30.450.20">
    <property type="entry name" value="PAS domain"/>
    <property type="match status" value="1"/>
</dbReference>
<keyword evidence="3" id="KW-1185">Reference proteome</keyword>
<evidence type="ECO:0000259" key="1">
    <source>
        <dbReference type="PROSITE" id="PS50112"/>
    </source>
</evidence>
<sequence>MTQTAQSLLDLHDLCTNATVALFVMDDRQHCVYMNPAAEQLTGFTLAEVQGAPLHDFVHHTRPDGSPYPLAECPIDRAAPANMQEHGEEVFVHKDGTLYAVSFTASPIRRGAGSWVLSSKYRMPASAWRGSASARRCSGSAC</sequence>